<dbReference type="EMBL" id="KJ452292">
    <property type="protein sequence ID" value="AIB56305.1"/>
    <property type="molecule type" value="Genomic_DNA"/>
</dbReference>
<dbReference type="GeneID" id="26623998"/>
<keyword evidence="2" id="KW-1185">Reference proteome</keyword>
<dbReference type="KEGG" id="vg:26623998"/>
<protein>
    <submittedName>
        <fullName evidence="1">Uncharacterized protein</fullName>
    </submittedName>
</protein>
<accession>A0A0H3U2X7</accession>
<organism evidence="1 2">
    <name type="scientific">Staphylococcus phage 23MRA</name>
    <dbReference type="NCBI Taxonomy" id="1505027"/>
    <lineage>
        <taxon>Viruses</taxon>
        <taxon>Duplodnaviria</taxon>
        <taxon>Heunggongvirae</taxon>
        <taxon>Uroviricota</taxon>
        <taxon>Caudoviricetes</taxon>
        <taxon>Bronfenbrennervirinae</taxon>
        <taxon>Biseptimavirus</taxon>
        <taxon>Biseptimavirus bv23MRA</taxon>
    </lineage>
</organism>
<sequence length="146" mass="15387">MPIGPVKAVKTVPNIGTLVDKKLINPSAFAIPANSGANTVTALPIVLINAPNPKTTGPIAAAIPPKITIDLLEPSLKFENQSTATDSFFINSSMTGANALSIEAHTSAPTNFNLFIATLNLSEPLSESLNVWFTVPWESSIVFKNS</sequence>
<reference evidence="1 2" key="1">
    <citation type="journal article" date="2015" name="Front. Microbiol.">
        <title>Identification of staphylococcal phage with reduced transcription in human blood through transcriptome sequencing.</title>
        <authorList>
            <person name="Santiago-Rodriguez T.M."/>
            <person name="Naidu M."/>
            <person name="Jones M.B."/>
            <person name="Ly M."/>
            <person name="Pride D.T."/>
        </authorList>
    </citation>
    <scope>NUCLEOTIDE SEQUENCE [LARGE SCALE GENOMIC DNA]</scope>
</reference>
<proteinExistence type="predicted"/>
<evidence type="ECO:0000313" key="1">
    <source>
        <dbReference type="EMBL" id="AIB56305.1"/>
    </source>
</evidence>
<dbReference type="RefSeq" id="YP_009196782.1">
    <property type="nucleotide sequence ID" value="NC_028775.1"/>
</dbReference>
<evidence type="ECO:0000313" key="2">
    <source>
        <dbReference type="Proteomes" id="UP000202759"/>
    </source>
</evidence>
<dbReference type="Proteomes" id="UP000202759">
    <property type="component" value="Segment"/>
</dbReference>
<name>A0A0H3U2X7_9CAUD</name>